<dbReference type="InterPro" id="IPR018821">
    <property type="entry name" value="DUF294_put_nucleoTrafse_sb-bd"/>
</dbReference>
<dbReference type="InterPro" id="IPR043519">
    <property type="entry name" value="NT_sf"/>
</dbReference>
<evidence type="ECO:0000259" key="2">
    <source>
        <dbReference type="Pfam" id="PF10335"/>
    </source>
</evidence>
<organism evidence="3 4">
    <name type="scientific">Paenibacillus ginsengarvi</name>
    <dbReference type="NCBI Taxonomy" id="400777"/>
    <lineage>
        <taxon>Bacteria</taxon>
        <taxon>Bacillati</taxon>
        <taxon>Bacillota</taxon>
        <taxon>Bacilli</taxon>
        <taxon>Bacillales</taxon>
        <taxon>Paenibacillaceae</taxon>
        <taxon>Paenibacillus</taxon>
    </lineage>
</organism>
<dbReference type="Pfam" id="PF10335">
    <property type="entry name" value="DUF294_C"/>
    <property type="match status" value="1"/>
</dbReference>
<name>A0A3B0CI36_9BACL</name>
<dbReference type="GO" id="GO:0008773">
    <property type="term" value="F:[protein-PII] uridylyltransferase activity"/>
    <property type="evidence" value="ECO:0007669"/>
    <property type="project" value="InterPro"/>
</dbReference>
<reference evidence="3 4" key="1">
    <citation type="journal article" date="2007" name="Int. J. Syst. Evol. Microbiol.">
        <title>Paenibacillus ginsengarvi sp. nov., isolated from soil from ginseng cultivation.</title>
        <authorList>
            <person name="Yoon M.H."/>
            <person name="Ten L.N."/>
            <person name="Im W.T."/>
        </authorList>
    </citation>
    <scope>NUCLEOTIDE SEQUENCE [LARGE SCALE GENOMIC DNA]</scope>
    <source>
        <strain evidence="3 4">KCTC 13059</strain>
    </source>
</reference>
<accession>A0A3B0CI36</accession>
<evidence type="ECO:0000313" key="3">
    <source>
        <dbReference type="EMBL" id="RKN85033.1"/>
    </source>
</evidence>
<dbReference type="AlphaFoldDB" id="A0A3B0CI36"/>
<evidence type="ECO:0008006" key="5">
    <source>
        <dbReference type="Google" id="ProtNLM"/>
    </source>
</evidence>
<evidence type="ECO:0000313" key="4">
    <source>
        <dbReference type="Proteomes" id="UP000282311"/>
    </source>
</evidence>
<dbReference type="EMBL" id="RBAH01000006">
    <property type="protein sequence ID" value="RKN85033.1"/>
    <property type="molecule type" value="Genomic_DNA"/>
</dbReference>
<dbReference type="CDD" id="cd05401">
    <property type="entry name" value="NT_GlnE_GlnD_like"/>
    <property type="match status" value="1"/>
</dbReference>
<evidence type="ECO:0000259" key="1">
    <source>
        <dbReference type="Pfam" id="PF03445"/>
    </source>
</evidence>
<dbReference type="Proteomes" id="UP000282311">
    <property type="component" value="Unassembled WGS sequence"/>
</dbReference>
<keyword evidence="4" id="KW-1185">Reference proteome</keyword>
<protein>
    <recommendedName>
        <fullName evidence="5">Signal transduction protein</fullName>
    </recommendedName>
</protein>
<sequence>MARLSGVKPGDMEFSWMERFDVSIYNAVSTEQLRGLRDRMFFELRPSLFDDVTDWNRCMNEAHDRLIAGTIALAEQTLRLEGYGTPPVPYAFLAVGSAGRMEQTLWSDQDNAIVFAEPPPDQRGEAETYFRQLAERVFEWLQAAGYPPCPGNVLCTNPQWRKTKAEWGDMLKEWISDPEWESVRYLLMIADMRCLYGDRQLADELRGEYRSLTTDNPALFEHMLQNTLHHKITLGVLGNIITERYGQDAGSFDVKYGAYIPLVNGIRLLALVNGITASSTLERLDALESNNAYPAELIERWREAFVIALELRSMAQHEKNGDIYSSRGMLDPETLTKTNKRRLKRCLRAGSGLQQAVGRTVQKIIEAVPKKRGGSA</sequence>
<dbReference type="Gene3D" id="3.30.460.10">
    <property type="entry name" value="Beta Polymerase, domain 2"/>
    <property type="match status" value="1"/>
</dbReference>
<gene>
    <name evidence="3" type="ORF">D7M11_10975</name>
</gene>
<feature type="domain" description="Protein-PII uridylyltransferase N-terminal" evidence="1">
    <location>
        <begin position="54"/>
        <end position="179"/>
    </location>
</feature>
<dbReference type="SUPFAM" id="SSF81301">
    <property type="entry name" value="Nucleotidyltransferase"/>
    <property type="match status" value="1"/>
</dbReference>
<dbReference type="InterPro" id="IPR005105">
    <property type="entry name" value="GlnD_Uridyltrans_N"/>
</dbReference>
<comment type="caution">
    <text evidence="3">The sequence shown here is derived from an EMBL/GenBank/DDBJ whole genome shotgun (WGS) entry which is preliminary data.</text>
</comment>
<feature type="domain" description="DUF294" evidence="2">
    <location>
        <begin position="218"/>
        <end position="360"/>
    </location>
</feature>
<dbReference type="RefSeq" id="WP_120747238.1">
    <property type="nucleotide sequence ID" value="NZ_RBAH01000006.1"/>
</dbReference>
<dbReference type="Pfam" id="PF03445">
    <property type="entry name" value="DUF294"/>
    <property type="match status" value="1"/>
</dbReference>
<proteinExistence type="predicted"/>